<accession>A0AA85EJW5</accession>
<reference evidence="2" key="2">
    <citation type="submission" date="2023-11" db="UniProtKB">
        <authorList>
            <consortium name="WormBaseParasite"/>
        </authorList>
    </citation>
    <scope>IDENTIFICATION</scope>
</reference>
<evidence type="ECO:0000313" key="1">
    <source>
        <dbReference type="Proteomes" id="UP000050792"/>
    </source>
</evidence>
<evidence type="ECO:0000313" key="2">
    <source>
        <dbReference type="WBParaSite" id="SRDH1_11390.1"/>
    </source>
</evidence>
<organism evidence="1 2">
    <name type="scientific">Schistosoma rodhaini</name>
    <dbReference type="NCBI Taxonomy" id="6188"/>
    <lineage>
        <taxon>Eukaryota</taxon>
        <taxon>Metazoa</taxon>
        <taxon>Spiralia</taxon>
        <taxon>Lophotrochozoa</taxon>
        <taxon>Platyhelminthes</taxon>
        <taxon>Trematoda</taxon>
        <taxon>Digenea</taxon>
        <taxon>Strigeidida</taxon>
        <taxon>Schistosomatoidea</taxon>
        <taxon>Schistosomatidae</taxon>
        <taxon>Schistosoma</taxon>
    </lineage>
</organism>
<protein>
    <submittedName>
        <fullName evidence="2">Uncharacterized protein</fullName>
    </submittedName>
</protein>
<dbReference type="AlphaFoldDB" id="A0AA85EJW5"/>
<keyword evidence="1" id="KW-1185">Reference proteome</keyword>
<name>A0AA85EJW5_9TREM</name>
<reference evidence="1" key="1">
    <citation type="submission" date="2022-06" db="EMBL/GenBank/DDBJ databases">
        <authorList>
            <person name="Berger JAMES D."/>
            <person name="Berger JAMES D."/>
        </authorList>
    </citation>
    <scope>NUCLEOTIDE SEQUENCE [LARGE SCALE GENOMIC DNA]</scope>
</reference>
<dbReference type="Proteomes" id="UP000050792">
    <property type="component" value="Unassembled WGS sequence"/>
</dbReference>
<sequence>MLRFTRNIHLNLLFSPDFIQRNFNFVNRKDLLNIVFSTILTTLRCFQLGLRRGCLKGFSVVEDEYFQAAVPNHLFDASNLVSNELTLISNIVKSDISKSSYYHGSSELYQLLDLLIRSFENIVSKHDDLIKYLVTIDKEESYLPISLTSHKKAVETIMSLDFCLTSQSSANSTFDSRKRLMELVLDSKNNIEKLTSFNQNLSLLACQLNEASSLLNGEMD</sequence>
<proteinExistence type="predicted"/>
<dbReference type="WBParaSite" id="SRDH1_11390.1">
    <property type="protein sequence ID" value="SRDH1_11390.1"/>
    <property type="gene ID" value="SRDH1_11390"/>
</dbReference>